<sequence>MQREALSGYRLGSVSHEPDRDTDLAPRRPVEFACPKGHAFTVQFAVDADLPTIWSCRRHGDAECVRTDGTKPESGVDREVRTHWVLFTERRSPEAMAELLAETLVAVDRARRCVTTPVLIGGRRYGFRYQPQGGSSVGG</sequence>
<keyword evidence="1" id="KW-0805">Transcription regulation</keyword>
<dbReference type="OrthoDB" id="3618415at2"/>
<dbReference type="RefSeq" id="WP_149854206.1">
    <property type="nucleotide sequence ID" value="NZ_VUOB01000074.1"/>
</dbReference>
<reference evidence="3 4" key="2">
    <citation type="submission" date="2019-09" db="EMBL/GenBank/DDBJ databases">
        <authorList>
            <person name="Jin C."/>
        </authorList>
    </citation>
    <scope>NUCLEOTIDE SEQUENCE [LARGE SCALE GENOMIC DNA]</scope>
    <source>
        <strain evidence="3 4">AN110305</strain>
    </source>
</reference>
<feature type="compositionally biased region" description="Basic and acidic residues" evidence="2">
    <location>
        <begin position="16"/>
        <end position="26"/>
    </location>
</feature>
<dbReference type="EMBL" id="VUOB01000074">
    <property type="protein sequence ID" value="KAA2252605.1"/>
    <property type="molecule type" value="Genomic_DNA"/>
</dbReference>
<dbReference type="InterPro" id="IPR025182">
    <property type="entry name" value="RNApol-bd_RbpA"/>
</dbReference>
<evidence type="ECO:0000313" key="4">
    <source>
        <dbReference type="Proteomes" id="UP000323454"/>
    </source>
</evidence>
<dbReference type="Proteomes" id="UP000323454">
    <property type="component" value="Unassembled WGS sequence"/>
</dbReference>
<dbReference type="GO" id="GO:0001000">
    <property type="term" value="F:bacterial-type RNA polymerase core enzyme binding"/>
    <property type="evidence" value="ECO:0007669"/>
    <property type="project" value="UniProtKB-UniRule"/>
</dbReference>
<reference evidence="3 4" key="1">
    <citation type="submission" date="2019-09" db="EMBL/GenBank/DDBJ databases">
        <title>Goodfellowia gen. nov., a new genus of the Pseudonocardineae related to Actinoalloteichus, containing Goodfellowia coeruleoviolacea gen. nov., comb. nov. gen. nov., comb. nov.</title>
        <authorList>
            <person name="Labeda D."/>
        </authorList>
    </citation>
    <scope>NUCLEOTIDE SEQUENCE [LARGE SCALE GENOMIC DNA]</scope>
    <source>
        <strain evidence="3 4">AN110305</strain>
    </source>
</reference>
<feature type="region of interest" description="Disordered" evidence="2">
    <location>
        <begin position="1"/>
        <end position="26"/>
    </location>
</feature>
<proteinExistence type="inferred from homology"/>
<dbReference type="HAMAP" id="MF_01483">
    <property type="entry name" value="RbpA"/>
    <property type="match status" value="1"/>
</dbReference>
<organism evidence="3 4">
    <name type="scientific">Solihabitans fulvus</name>
    <dbReference type="NCBI Taxonomy" id="1892852"/>
    <lineage>
        <taxon>Bacteria</taxon>
        <taxon>Bacillati</taxon>
        <taxon>Actinomycetota</taxon>
        <taxon>Actinomycetes</taxon>
        <taxon>Pseudonocardiales</taxon>
        <taxon>Pseudonocardiaceae</taxon>
        <taxon>Solihabitans</taxon>
    </lineage>
</organism>
<comment type="similarity">
    <text evidence="1">Belongs to the RNA polymerase-binding protein RbpA family.</text>
</comment>
<protein>
    <recommendedName>
        <fullName evidence="1">RNA polymerase-binding protein RbpA</fullName>
    </recommendedName>
</protein>
<dbReference type="AlphaFoldDB" id="A0A5B2WME2"/>
<comment type="subunit">
    <text evidence="1">Forms a complex with the RNAP catalytic core and with free principal sigma factors.</text>
</comment>
<comment type="caution">
    <text evidence="1">Lacks conserved residue(s) required for the propagation of feature annotation.</text>
</comment>
<keyword evidence="4" id="KW-1185">Reference proteome</keyword>
<dbReference type="Gene3D" id="2.20.28.270">
    <property type="entry name" value="RNA polymerase-binding protein A"/>
    <property type="match status" value="1"/>
</dbReference>
<dbReference type="GO" id="GO:0045893">
    <property type="term" value="P:positive regulation of DNA-templated transcription"/>
    <property type="evidence" value="ECO:0007669"/>
    <property type="project" value="UniProtKB-UniRule"/>
</dbReference>
<evidence type="ECO:0000313" key="3">
    <source>
        <dbReference type="EMBL" id="KAA2252605.1"/>
    </source>
</evidence>
<accession>A0A5B2WME2</accession>
<comment type="caution">
    <text evidence="3">The sequence shown here is derived from an EMBL/GenBank/DDBJ whole genome shotgun (WGS) entry which is preliminary data.</text>
</comment>
<evidence type="ECO:0000256" key="2">
    <source>
        <dbReference type="SAM" id="MobiDB-lite"/>
    </source>
</evidence>
<comment type="function">
    <text evidence="1">Binds to RNA polymerase (RNAP), stimulating transcription from principal, but not alternative sigma factor promoters.</text>
</comment>
<dbReference type="InterPro" id="IPR038638">
    <property type="entry name" value="RbpA_sf"/>
</dbReference>
<gene>
    <name evidence="1" type="primary">rbpA</name>
    <name evidence="3" type="ORF">F0L68_35115</name>
</gene>
<dbReference type="Pfam" id="PF13397">
    <property type="entry name" value="RbpA"/>
    <property type="match status" value="1"/>
</dbReference>
<keyword evidence="1" id="KW-0804">Transcription</keyword>
<evidence type="ECO:0000256" key="1">
    <source>
        <dbReference type="HAMAP-Rule" id="MF_01483"/>
    </source>
</evidence>
<name>A0A5B2WME2_9PSEU</name>